<feature type="compositionally biased region" description="Gly residues" evidence="1">
    <location>
        <begin position="33"/>
        <end position="47"/>
    </location>
</feature>
<gene>
    <name evidence="2" type="ORF">P5673_005701</name>
</gene>
<comment type="caution">
    <text evidence="2">The sequence shown here is derived from an EMBL/GenBank/DDBJ whole genome shotgun (WGS) entry which is preliminary data.</text>
</comment>
<keyword evidence="3" id="KW-1185">Reference proteome</keyword>
<protein>
    <submittedName>
        <fullName evidence="2">Uncharacterized protein</fullName>
    </submittedName>
</protein>
<dbReference type="Proteomes" id="UP001249851">
    <property type="component" value="Unassembled WGS sequence"/>
</dbReference>
<evidence type="ECO:0000313" key="3">
    <source>
        <dbReference type="Proteomes" id="UP001249851"/>
    </source>
</evidence>
<dbReference type="EMBL" id="JARQWQ010000009">
    <property type="protein sequence ID" value="KAK2569850.1"/>
    <property type="molecule type" value="Genomic_DNA"/>
</dbReference>
<feature type="region of interest" description="Disordered" evidence="1">
    <location>
        <begin position="33"/>
        <end position="100"/>
    </location>
</feature>
<reference evidence="2" key="2">
    <citation type="journal article" date="2023" name="Science">
        <title>Genomic signatures of disease resistance in endangered staghorn corals.</title>
        <authorList>
            <person name="Vollmer S.V."/>
            <person name="Selwyn J.D."/>
            <person name="Despard B.A."/>
            <person name="Roesel C.L."/>
        </authorList>
    </citation>
    <scope>NUCLEOTIDE SEQUENCE</scope>
    <source>
        <strain evidence="2">K2</strain>
    </source>
</reference>
<evidence type="ECO:0000256" key="1">
    <source>
        <dbReference type="SAM" id="MobiDB-lite"/>
    </source>
</evidence>
<feature type="compositionally biased region" description="Polar residues" evidence="1">
    <location>
        <begin position="58"/>
        <end position="70"/>
    </location>
</feature>
<organism evidence="2 3">
    <name type="scientific">Acropora cervicornis</name>
    <name type="common">Staghorn coral</name>
    <dbReference type="NCBI Taxonomy" id="6130"/>
    <lineage>
        <taxon>Eukaryota</taxon>
        <taxon>Metazoa</taxon>
        <taxon>Cnidaria</taxon>
        <taxon>Anthozoa</taxon>
        <taxon>Hexacorallia</taxon>
        <taxon>Scleractinia</taxon>
        <taxon>Astrocoeniina</taxon>
        <taxon>Acroporidae</taxon>
        <taxon>Acropora</taxon>
    </lineage>
</organism>
<evidence type="ECO:0000313" key="2">
    <source>
        <dbReference type="EMBL" id="KAK2569850.1"/>
    </source>
</evidence>
<name>A0AAD9QYN9_ACRCE</name>
<proteinExistence type="predicted"/>
<dbReference type="AlphaFoldDB" id="A0AAD9QYN9"/>
<reference evidence="2" key="1">
    <citation type="journal article" date="2023" name="G3 (Bethesda)">
        <title>Whole genome assembly and annotation of the endangered Caribbean coral Acropora cervicornis.</title>
        <authorList>
            <person name="Selwyn J.D."/>
            <person name="Vollmer S.V."/>
        </authorList>
    </citation>
    <scope>NUCLEOTIDE SEQUENCE</scope>
    <source>
        <strain evidence="2">K2</strain>
    </source>
</reference>
<sequence>MPQVVTSNTILLRLASKPSQCCGFIEVNIGAGVDAGEGGKSGGGNSKGGAPREERHLGQQTSGLIITNTLRDPHRRAEVQQSKAVSPHPRTMTFPNSSGRVVKNKLPKQMVIECEFDREDIEIRRPKVLS</sequence>
<accession>A0AAD9QYN9</accession>